<dbReference type="InterPro" id="IPR058579">
    <property type="entry name" value="IspG_C"/>
</dbReference>
<dbReference type="EMBL" id="DVNZ01000204">
    <property type="protein sequence ID" value="HIU94782.1"/>
    <property type="molecule type" value="Genomic_DNA"/>
</dbReference>
<keyword evidence="4 10" id="KW-0560">Oxidoreductase</keyword>
<dbReference type="GO" id="GO:0046872">
    <property type="term" value="F:metal ion binding"/>
    <property type="evidence" value="ECO:0007669"/>
    <property type="project" value="UniProtKB-KW"/>
</dbReference>
<proteinExistence type="predicted"/>
<evidence type="ECO:0000256" key="5">
    <source>
        <dbReference type="ARBA" id="ARBA00023004"/>
    </source>
</evidence>
<accession>A0A9D1SU00</accession>
<evidence type="ECO:0000256" key="7">
    <source>
        <dbReference type="ARBA" id="ARBA00023229"/>
    </source>
</evidence>
<dbReference type="InterPro" id="IPR045854">
    <property type="entry name" value="NO2/SO3_Rdtase_4Fe4S_sf"/>
</dbReference>
<dbReference type="SUPFAM" id="SSF56014">
    <property type="entry name" value="Nitrite and sulphite reductase 4Fe-4S domain-like"/>
    <property type="match status" value="1"/>
</dbReference>
<evidence type="ECO:0000256" key="6">
    <source>
        <dbReference type="ARBA" id="ARBA00023014"/>
    </source>
</evidence>
<keyword evidence="2" id="KW-0004">4Fe-4S</keyword>
<feature type="domain" description="IspG C-terminal" evidence="9">
    <location>
        <begin position="167"/>
        <end position="252"/>
    </location>
</feature>
<dbReference type="GO" id="GO:0051539">
    <property type="term" value="F:4 iron, 4 sulfur cluster binding"/>
    <property type="evidence" value="ECO:0007669"/>
    <property type="project" value="UniProtKB-KW"/>
</dbReference>
<dbReference type="GO" id="GO:0019288">
    <property type="term" value="P:isopentenyl diphosphate biosynthetic process, methylerythritol 4-phosphate pathway"/>
    <property type="evidence" value="ECO:0007669"/>
    <property type="project" value="TreeGrafter"/>
</dbReference>
<evidence type="ECO:0000313" key="11">
    <source>
        <dbReference type="Proteomes" id="UP000824128"/>
    </source>
</evidence>
<dbReference type="InterPro" id="IPR011005">
    <property type="entry name" value="Dihydropteroate_synth-like_sf"/>
</dbReference>
<keyword evidence="7" id="KW-0414">Isoprene biosynthesis</keyword>
<keyword evidence="3" id="KW-0479">Metal-binding</keyword>
<dbReference type="NCBIfam" id="TIGR00612">
    <property type="entry name" value="ispG_gcpE"/>
    <property type="match status" value="1"/>
</dbReference>
<dbReference type="GO" id="GO:0046429">
    <property type="term" value="F:4-hydroxy-3-methylbut-2-en-1-yl diphosphate synthase activity (ferredoxin)"/>
    <property type="evidence" value="ECO:0007669"/>
    <property type="project" value="UniProtKB-EC"/>
</dbReference>
<dbReference type="InterPro" id="IPR058578">
    <property type="entry name" value="IspG_TIM"/>
</dbReference>
<name>A0A9D1SU00_9FIRM</name>
<feature type="domain" description="IspG TIM-barrel" evidence="8">
    <location>
        <begin position="1"/>
        <end position="152"/>
    </location>
</feature>
<dbReference type="PANTHER" id="PTHR30454:SF0">
    <property type="entry name" value="4-HYDROXY-3-METHYLBUT-2-EN-1-YL DIPHOSPHATE SYNTHASE (FERREDOXIN), CHLOROPLASTIC"/>
    <property type="match status" value="1"/>
</dbReference>
<evidence type="ECO:0000313" key="10">
    <source>
        <dbReference type="EMBL" id="HIU94782.1"/>
    </source>
</evidence>
<dbReference type="Proteomes" id="UP000824128">
    <property type="component" value="Unassembled WGS sequence"/>
</dbReference>
<dbReference type="Pfam" id="PF04551">
    <property type="entry name" value="GcpE"/>
    <property type="match status" value="1"/>
</dbReference>
<evidence type="ECO:0000256" key="4">
    <source>
        <dbReference type="ARBA" id="ARBA00023002"/>
    </source>
</evidence>
<gene>
    <name evidence="10" type="primary">ispG</name>
    <name evidence="10" type="ORF">IAD24_06435</name>
</gene>
<organism evidence="10 11">
    <name type="scientific">Candidatus Aphodomorpha intestinavium</name>
    <dbReference type="NCBI Taxonomy" id="2840672"/>
    <lineage>
        <taxon>Bacteria</taxon>
        <taxon>Bacillati</taxon>
        <taxon>Bacillota</taxon>
        <taxon>Clostridia</taxon>
        <taxon>Eubacteriales</taxon>
        <taxon>Candidatus Aphodomorpha</taxon>
    </lineage>
</organism>
<reference evidence="10" key="1">
    <citation type="submission" date="2020-10" db="EMBL/GenBank/DDBJ databases">
        <authorList>
            <person name="Gilroy R."/>
        </authorList>
    </citation>
    <scope>NUCLEOTIDE SEQUENCE</scope>
    <source>
        <strain evidence="10">ChiGjej2B2-16831</strain>
    </source>
</reference>
<comment type="caution">
    <text evidence="10">The sequence shown here is derived from an EMBL/GenBank/DDBJ whole genome shotgun (WGS) entry which is preliminary data.</text>
</comment>
<reference evidence="10" key="2">
    <citation type="journal article" date="2021" name="PeerJ">
        <title>Extensive microbial diversity within the chicken gut microbiome revealed by metagenomics and culture.</title>
        <authorList>
            <person name="Gilroy R."/>
            <person name="Ravi A."/>
            <person name="Getino M."/>
            <person name="Pursley I."/>
            <person name="Horton D.L."/>
            <person name="Alikhan N.F."/>
            <person name="Baker D."/>
            <person name="Gharbi K."/>
            <person name="Hall N."/>
            <person name="Watson M."/>
            <person name="Adriaenssens E.M."/>
            <person name="Foster-Nyarko E."/>
            <person name="Jarju S."/>
            <person name="Secka A."/>
            <person name="Antonio M."/>
            <person name="Oren A."/>
            <person name="Chaudhuri R.R."/>
            <person name="La Ragione R."/>
            <person name="Hildebrand F."/>
            <person name="Pallen M.J."/>
        </authorList>
    </citation>
    <scope>NUCLEOTIDE SEQUENCE</scope>
    <source>
        <strain evidence="10">ChiGjej2B2-16831</strain>
    </source>
</reference>
<dbReference type="PANTHER" id="PTHR30454">
    <property type="entry name" value="4-HYDROXY-3-METHYLBUT-2-EN-1-YL DIPHOSPHATE SYNTHASE"/>
    <property type="match status" value="1"/>
</dbReference>
<evidence type="ECO:0000259" key="8">
    <source>
        <dbReference type="Pfam" id="PF04551"/>
    </source>
</evidence>
<keyword evidence="6" id="KW-0411">Iron-sulfur</keyword>
<dbReference type="EC" id="1.17.7.1" evidence="10"/>
<evidence type="ECO:0000256" key="1">
    <source>
        <dbReference type="ARBA" id="ARBA00001966"/>
    </source>
</evidence>
<evidence type="ECO:0000256" key="3">
    <source>
        <dbReference type="ARBA" id="ARBA00022723"/>
    </source>
</evidence>
<dbReference type="GO" id="GO:0016114">
    <property type="term" value="P:terpenoid biosynthetic process"/>
    <property type="evidence" value="ECO:0007669"/>
    <property type="project" value="InterPro"/>
</dbReference>
<evidence type="ECO:0000259" key="9">
    <source>
        <dbReference type="Pfam" id="PF26540"/>
    </source>
</evidence>
<keyword evidence="5" id="KW-0408">Iron</keyword>
<dbReference type="AlphaFoldDB" id="A0A9D1SU00"/>
<protein>
    <submittedName>
        <fullName evidence="10">(E)-4-hydroxy-3-methylbut-2-enyl-diphosphate synthase</fullName>
        <ecNumber evidence="10">1.17.7.1</ecNumber>
    </submittedName>
</protein>
<sequence length="266" mass="28630">NGVDKLRLNPGNIGGRQHVEKVVDCARMHHTPIRIGVNGGSLEADLRREYGPDSPQAMVESAMRHVRLLEAAHFSDIVISLKSSTVSTTVEAYRQMAKLVEYPLHIGITETGTPARGLIKSAAGLGALLLDGIGDTLRISLTDAPVEEVRAGVELLRALRLRRDDIEIISCPTCGRTRVDLMQAVKRVDAALPHGQGYLRVAVMGCAVNGPGEAADADIGIAFGSGSGVLFRRGERFAHGAAEDMIALLVREATAMLRQRRDEEAR</sequence>
<dbReference type="Pfam" id="PF26540">
    <property type="entry name" value="GcpE_C"/>
    <property type="match status" value="1"/>
</dbReference>
<feature type="non-terminal residue" evidence="10">
    <location>
        <position position="1"/>
    </location>
</feature>
<dbReference type="Gene3D" id="3.30.413.10">
    <property type="entry name" value="Sulfite Reductase Hemoprotein, domain 1"/>
    <property type="match status" value="1"/>
</dbReference>
<evidence type="ECO:0000256" key="2">
    <source>
        <dbReference type="ARBA" id="ARBA00022485"/>
    </source>
</evidence>
<dbReference type="InterPro" id="IPR004588">
    <property type="entry name" value="IspG_bac-typ"/>
</dbReference>
<comment type="cofactor">
    <cofactor evidence="1">
        <name>[4Fe-4S] cluster</name>
        <dbReference type="ChEBI" id="CHEBI:49883"/>
    </cofactor>
</comment>
<dbReference type="Gene3D" id="3.20.20.20">
    <property type="entry name" value="Dihydropteroate synthase-like"/>
    <property type="match status" value="1"/>
</dbReference>